<dbReference type="eggNOG" id="ENOG502Z8CQ">
    <property type="taxonomic scope" value="Bacteria"/>
</dbReference>
<evidence type="ECO:0000313" key="1">
    <source>
        <dbReference type="EMBL" id="EQB10419.1"/>
    </source>
</evidence>
<proteinExistence type="predicted"/>
<reference evidence="1 2" key="1">
    <citation type="journal article" date="2013" name="Genome Announc.">
        <title>Genome Sequence of Novosphingobium lindaniclasticum LE124T, Isolated from a Hexachlorocyclohexane Dumpsite.</title>
        <authorList>
            <person name="Saxena A."/>
            <person name="Nayyar N."/>
            <person name="Sangwan N."/>
            <person name="Kumari R."/>
            <person name="Khurana J.P."/>
            <person name="Lal R."/>
        </authorList>
    </citation>
    <scope>NUCLEOTIDE SEQUENCE [LARGE SCALE GENOMIC DNA]</scope>
    <source>
        <strain evidence="1 2">LE124</strain>
    </source>
</reference>
<keyword evidence="2" id="KW-1185">Reference proteome</keyword>
<protein>
    <recommendedName>
        <fullName evidence="3">Tail tubular protein B</fullName>
    </recommendedName>
</protein>
<dbReference type="EMBL" id="ATHL01000110">
    <property type="protein sequence ID" value="EQB10419.1"/>
    <property type="molecule type" value="Genomic_DNA"/>
</dbReference>
<dbReference type="AlphaFoldDB" id="T0ILA1"/>
<evidence type="ECO:0000313" key="2">
    <source>
        <dbReference type="Proteomes" id="UP000015527"/>
    </source>
</evidence>
<dbReference type="RefSeq" id="WP_021235222.1">
    <property type="nucleotide sequence ID" value="NZ_ATHL01000110.1"/>
</dbReference>
<accession>T0ILA1</accession>
<comment type="caution">
    <text evidence="1">The sequence shown here is derived from an EMBL/GenBank/DDBJ whole genome shotgun (WGS) entry which is preliminary data.</text>
</comment>
<dbReference type="OrthoDB" id="5465414at2"/>
<dbReference type="InterPro" id="IPR058003">
    <property type="entry name" value="Phage_gp12"/>
</dbReference>
<organism evidence="1 2">
    <name type="scientific">Novosphingobium lindaniclasticum LE124</name>
    <dbReference type="NCBI Taxonomy" id="1096930"/>
    <lineage>
        <taxon>Bacteria</taxon>
        <taxon>Pseudomonadati</taxon>
        <taxon>Pseudomonadota</taxon>
        <taxon>Alphaproteobacteria</taxon>
        <taxon>Sphingomonadales</taxon>
        <taxon>Sphingomonadaceae</taxon>
        <taxon>Novosphingobium</taxon>
    </lineage>
</organism>
<dbReference type="PATRIC" id="fig|1096930.3.peg.3404"/>
<dbReference type="Proteomes" id="UP000015527">
    <property type="component" value="Unassembled WGS sequence"/>
</dbReference>
<name>T0ILA1_9SPHN</name>
<sequence length="726" mass="80450">MTLRTRVLPTLFNGVSQQPPILRSPDQNEDELNTWASLADGVGKRPPTELVTKVAWTLSDDAFVHHINRDTNERYIVVIDNGAIKVIDHVTGEQKLVATPGGTDYIASGKFRAVTVADFTFIVNTSKQCLIVDAVDNLWRDPEYARWLNKTSALSSYTGMVGSLANKAVSGSALQYSGGYGSGTYKGELPRVEKLPETAANGDMYKITGSVESGFVSYYVRRNGAVWDETRANGLRNSLDPRTMPHCLVREADGTFTFAPFSWAPRGVGDESTNPVPTFVGRTIRDVFFYQNRLGLLVDENVVFSCTGDFGNFWRNTVLDYVASDVIDVAVTTNEVSLLNYALAFNDGIMAFADQTQFSITNGEDGLTPESVAIQPTTRYEVNTNVRPVTIGTEVYFCGDQNGSSVVWEYTRLSDGDNLTAAEITAHVPTYVPGNLKRMVSAGNLKALFALTGGTDVYVYQFYWNGNEKVQSAWRKWTFSAPVVAGEYIDGYLYLLFKRQADITLERVQLEPGAKPANQNHQVYLDRRVTVTGTYYPEFDRTEFVLPYMADPATFQLIRPKTHPSRPGSLIDPSGYNWATPDRVIVVGNESGTATGGERYSFRLTFSRQFPQDYQGRPLSTGRLQLRTFTLYYTGTAFFRTEVSPYGAAMSPDVQDIVPAKLAEFTGMVVGANDLRLNKPVFHTGSYSFQVYGDAAQATVTITNDTHVASTFVSAEWEGFYFSRSQ</sequence>
<dbReference type="Pfam" id="PF25675">
    <property type="entry name" value="Phage_nozzle"/>
    <property type="match status" value="2"/>
</dbReference>
<evidence type="ECO:0008006" key="3">
    <source>
        <dbReference type="Google" id="ProtNLM"/>
    </source>
</evidence>
<gene>
    <name evidence="1" type="ORF">L284_17155</name>
</gene>